<evidence type="ECO:0000259" key="10">
    <source>
        <dbReference type="PROSITE" id="PS50942"/>
    </source>
</evidence>
<feature type="domain" description="ENTH" evidence="10">
    <location>
        <begin position="193"/>
        <end position="331"/>
    </location>
</feature>
<dbReference type="SUPFAM" id="SSF48464">
    <property type="entry name" value="ENTH/VHS domain"/>
    <property type="match status" value="1"/>
</dbReference>
<comment type="subcellular location">
    <subcellularLocation>
        <location evidence="1">Cytoplasmic vesicle</location>
        <location evidence="1">Clathrin-coated vesicle</location>
    </subcellularLocation>
    <subcellularLocation>
        <location evidence="2">Golgi apparatus</location>
    </subcellularLocation>
    <subcellularLocation>
        <location evidence="3">Membrane</location>
        <location evidence="3">Clathrin-coated pit</location>
    </subcellularLocation>
</comment>
<dbReference type="InterPro" id="IPR013083">
    <property type="entry name" value="Znf_RING/FYVE/PHD"/>
</dbReference>
<dbReference type="GO" id="GO:0048268">
    <property type="term" value="P:clathrin coat assembly"/>
    <property type="evidence" value="ECO:0007669"/>
    <property type="project" value="InterPro"/>
</dbReference>
<feature type="region of interest" description="Disordered" evidence="9">
    <location>
        <begin position="1"/>
        <end position="27"/>
    </location>
</feature>
<evidence type="ECO:0000256" key="6">
    <source>
        <dbReference type="ARBA" id="ARBA00023136"/>
    </source>
</evidence>
<keyword evidence="5" id="KW-0333">Golgi apparatus</keyword>
<dbReference type="PANTHER" id="PTHR22951:SF32">
    <property type="entry name" value="OS06G0175500 PROTEIN"/>
    <property type="match status" value="1"/>
</dbReference>
<evidence type="ECO:0000256" key="1">
    <source>
        <dbReference type="ARBA" id="ARBA00004132"/>
    </source>
</evidence>
<dbReference type="GO" id="GO:0005905">
    <property type="term" value="C:clathrin-coated pit"/>
    <property type="evidence" value="ECO:0007669"/>
    <property type="project" value="UniProtKB-SubCell"/>
</dbReference>
<accession>A0A6A3A734</accession>
<evidence type="ECO:0000256" key="9">
    <source>
        <dbReference type="SAM" id="MobiDB-lite"/>
    </source>
</evidence>
<keyword evidence="6" id="KW-0472">Membrane</keyword>
<dbReference type="SMART" id="SM00273">
    <property type="entry name" value="ENTH"/>
    <property type="match status" value="1"/>
</dbReference>
<dbReference type="InterPro" id="IPR045192">
    <property type="entry name" value="AP180-like"/>
</dbReference>
<proteinExistence type="predicted"/>
<dbReference type="EMBL" id="VEPZ02001030">
    <property type="protein sequence ID" value="KAE8700184.1"/>
    <property type="molecule type" value="Genomic_DNA"/>
</dbReference>
<feature type="region of interest" description="Disordered" evidence="9">
    <location>
        <begin position="74"/>
        <end position="94"/>
    </location>
</feature>
<feature type="compositionally biased region" description="Basic and acidic residues" evidence="9">
    <location>
        <begin position="84"/>
        <end position="94"/>
    </location>
</feature>
<dbReference type="InterPro" id="IPR014712">
    <property type="entry name" value="ANTH_dom_sf"/>
</dbReference>
<dbReference type="GO" id="GO:0032050">
    <property type="term" value="F:clathrin heavy chain binding"/>
    <property type="evidence" value="ECO:0007669"/>
    <property type="project" value="TreeGrafter"/>
</dbReference>
<feature type="region of interest" description="Disordered" evidence="9">
    <location>
        <begin position="43"/>
        <end position="62"/>
    </location>
</feature>
<evidence type="ECO:0000256" key="3">
    <source>
        <dbReference type="ARBA" id="ARBA00004600"/>
    </source>
</evidence>
<dbReference type="InterPro" id="IPR008942">
    <property type="entry name" value="ENTH_VHS"/>
</dbReference>
<dbReference type="Gene3D" id="3.30.40.10">
    <property type="entry name" value="Zinc/RING finger domain, C3HC4 (zinc finger)"/>
    <property type="match status" value="1"/>
</dbReference>
<dbReference type="GO" id="GO:0000149">
    <property type="term" value="F:SNARE binding"/>
    <property type="evidence" value="ECO:0007669"/>
    <property type="project" value="TreeGrafter"/>
</dbReference>
<dbReference type="GO" id="GO:0005794">
    <property type="term" value="C:Golgi apparatus"/>
    <property type="evidence" value="ECO:0007669"/>
    <property type="project" value="UniProtKB-SubCell"/>
</dbReference>
<evidence type="ECO:0000313" key="12">
    <source>
        <dbReference type="Proteomes" id="UP000436088"/>
    </source>
</evidence>
<evidence type="ECO:0000256" key="8">
    <source>
        <dbReference type="ARBA" id="ARBA00023329"/>
    </source>
</evidence>
<dbReference type="AlphaFoldDB" id="A0A6A3A734"/>
<evidence type="ECO:0000313" key="11">
    <source>
        <dbReference type="EMBL" id="KAE8700184.1"/>
    </source>
</evidence>
<sequence>MDASMGVGDSSVKIHHHKSSVAQRHYNLGRSMFSKRSRRYYQWQNSSNHSNRSTSRGKISPLHDDQKLSFKITDTNSESGCQPDGKHQASGRPERIRSSLLVMDAISPDKMKMICGICQKHLSRRPYFFGNALASAELSVVAILVCGHAYHADCLEQRTSFENSERMFGGSKQSRLRKALGAIKDTTTVSLAKFHSEYKELDIAIVKATDHYERPAKEKYIKAIFAAVSATRPRADVAYFIYALARRLSRTRNWVVALKTLIVIHRALREVDPTFHEEFINHGRSRRHMLNLSHFKDDSNLKTWDYSAWVRSYALYLEDRLECFRILKYDIEMIGPRTKGLDTAEALEHLTALQQLLFHVLGCQPIGAAAHNLVIRFALSLVALESVNIYRALSDGTINLMDKFFGMDRPDAMRALNIYRRSRYQVEGLSEFYEVCKRLDIGHGDMYVKIEQPPASFLQEMEDYVNEAPQASTVRKDQIENPKEVLAVECKKAPEVQQCSSPSLPEPLDLLGLNNPATVASKLDEKNALELAIVPVAEQTTSPAASVQANGTTGRELALITAPISNDNATATYKMGGGFDKFMLDSLYEDTLIQRSYQKVGYNPWEPPPTCNVMMHDSFYGSNTVAVSPSVQMSTAASQHQAFMLQQPMMGPQQPPSNAFGYPYGANVHPYYSGIPVQPYSGLI</sequence>
<dbReference type="InterPro" id="IPR013809">
    <property type="entry name" value="ENTH"/>
</dbReference>
<keyword evidence="12" id="KW-1185">Reference proteome</keyword>
<comment type="caution">
    <text evidence="11">The sequence shown here is derived from an EMBL/GenBank/DDBJ whole genome shotgun (WGS) entry which is preliminary data.</text>
</comment>
<keyword evidence="4" id="KW-0254">Endocytosis</keyword>
<evidence type="ECO:0000256" key="4">
    <source>
        <dbReference type="ARBA" id="ARBA00022583"/>
    </source>
</evidence>
<gene>
    <name evidence="11" type="ORF">F3Y22_tig00110560pilonHSYRG00081</name>
</gene>
<keyword evidence="7" id="KW-0168">Coated pit</keyword>
<dbReference type="Pfam" id="PF07651">
    <property type="entry name" value="ANTH"/>
    <property type="match status" value="1"/>
</dbReference>
<dbReference type="GO" id="GO:0072583">
    <property type="term" value="P:clathrin-dependent endocytosis"/>
    <property type="evidence" value="ECO:0007669"/>
    <property type="project" value="InterPro"/>
</dbReference>
<evidence type="ECO:0000256" key="7">
    <source>
        <dbReference type="ARBA" id="ARBA00023176"/>
    </source>
</evidence>
<protein>
    <submittedName>
        <fullName evidence="11">Clathrin assembly protein</fullName>
    </submittedName>
</protein>
<evidence type="ECO:0000256" key="5">
    <source>
        <dbReference type="ARBA" id="ARBA00023034"/>
    </source>
</evidence>
<dbReference type="GO" id="GO:0005545">
    <property type="term" value="F:1-phosphatidylinositol binding"/>
    <property type="evidence" value="ECO:0007669"/>
    <property type="project" value="InterPro"/>
</dbReference>
<dbReference type="PANTHER" id="PTHR22951">
    <property type="entry name" value="CLATHRIN ASSEMBLY PROTEIN"/>
    <property type="match status" value="1"/>
</dbReference>
<dbReference type="GO" id="GO:0030136">
    <property type="term" value="C:clathrin-coated vesicle"/>
    <property type="evidence" value="ECO:0007669"/>
    <property type="project" value="UniProtKB-SubCell"/>
</dbReference>
<dbReference type="SUPFAM" id="SSF89009">
    <property type="entry name" value="GAT-like domain"/>
    <property type="match status" value="1"/>
</dbReference>
<reference evidence="11" key="1">
    <citation type="submission" date="2019-09" db="EMBL/GenBank/DDBJ databases">
        <title>Draft genome information of white flower Hibiscus syriacus.</title>
        <authorList>
            <person name="Kim Y.-M."/>
        </authorList>
    </citation>
    <scope>NUCLEOTIDE SEQUENCE [LARGE SCALE GENOMIC DNA]</scope>
    <source>
        <strain evidence="11">YM2019G1</strain>
    </source>
</reference>
<dbReference type="CDD" id="cd03564">
    <property type="entry name" value="ANTH_N"/>
    <property type="match status" value="1"/>
</dbReference>
<dbReference type="GO" id="GO:0005546">
    <property type="term" value="F:phosphatidylinositol-4,5-bisphosphate binding"/>
    <property type="evidence" value="ECO:0007669"/>
    <property type="project" value="TreeGrafter"/>
</dbReference>
<dbReference type="Gene3D" id="1.25.40.90">
    <property type="match status" value="1"/>
</dbReference>
<evidence type="ECO:0000256" key="2">
    <source>
        <dbReference type="ARBA" id="ARBA00004555"/>
    </source>
</evidence>
<name>A0A6A3A734_HIBSY</name>
<dbReference type="FunFam" id="1.20.58.150:FF:000005">
    <property type="entry name" value="putative clathrin assembly protein At2g25430"/>
    <property type="match status" value="1"/>
</dbReference>
<keyword evidence="8" id="KW-0968">Cytoplasmic vesicle</keyword>
<organism evidence="11 12">
    <name type="scientific">Hibiscus syriacus</name>
    <name type="common">Rose of Sharon</name>
    <dbReference type="NCBI Taxonomy" id="106335"/>
    <lineage>
        <taxon>Eukaryota</taxon>
        <taxon>Viridiplantae</taxon>
        <taxon>Streptophyta</taxon>
        <taxon>Embryophyta</taxon>
        <taxon>Tracheophyta</taxon>
        <taxon>Spermatophyta</taxon>
        <taxon>Magnoliopsida</taxon>
        <taxon>eudicotyledons</taxon>
        <taxon>Gunneridae</taxon>
        <taxon>Pentapetalae</taxon>
        <taxon>rosids</taxon>
        <taxon>malvids</taxon>
        <taxon>Malvales</taxon>
        <taxon>Malvaceae</taxon>
        <taxon>Malvoideae</taxon>
        <taxon>Hibiscus</taxon>
    </lineage>
</organism>
<dbReference type="Gene3D" id="1.20.58.150">
    <property type="entry name" value="ANTH domain"/>
    <property type="match status" value="1"/>
</dbReference>
<dbReference type="InterPro" id="IPR048050">
    <property type="entry name" value="ANTH_N_plant"/>
</dbReference>
<dbReference type="PROSITE" id="PS50942">
    <property type="entry name" value="ENTH"/>
    <property type="match status" value="1"/>
</dbReference>
<dbReference type="GO" id="GO:0006900">
    <property type="term" value="P:vesicle budding from membrane"/>
    <property type="evidence" value="ECO:0007669"/>
    <property type="project" value="TreeGrafter"/>
</dbReference>
<dbReference type="SUPFAM" id="SSF57850">
    <property type="entry name" value="RING/U-box"/>
    <property type="match status" value="1"/>
</dbReference>
<dbReference type="Proteomes" id="UP000436088">
    <property type="component" value="Unassembled WGS sequence"/>
</dbReference>
<feature type="compositionally biased region" description="Low complexity" evidence="9">
    <location>
        <begin position="45"/>
        <end position="56"/>
    </location>
</feature>
<dbReference type="InterPro" id="IPR011417">
    <property type="entry name" value="ANTH_dom"/>
</dbReference>